<dbReference type="InterPro" id="IPR027417">
    <property type="entry name" value="P-loop_NTPase"/>
</dbReference>
<dbReference type="EMBL" id="CAJOBI010318928">
    <property type="protein sequence ID" value="CAF5181836.1"/>
    <property type="molecule type" value="Genomic_DNA"/>
</dbReference>
<dbReference type="SUPFAM" id="SSF52540">
    <property type="entry name" value="P-loop containing nucleoside triphosphate hydrolases"/>
    <property type="match status" value="1"/>
</dbReference>
<sequence>YQYSISFRLTFCDLRSKGEHAGEKLIILEPYKIPNRGPYPFSQPRQNTVRFTPTQIEGIKTGMQPGLTLIVGPPGTGKTDVAVQIISNIYHNYPDQRTLIVTHSNQALNQLFEKIMTLDVDERHLLRLGHGEEELETDKDFSRYGRVNYILKKRLELLEQVGRLQKSLNVQGDLSYTCETAAHFYLYNVLSLWEEYLSKINQSNNNLEVLRKSFPFKEFFSDLNHDLFDDQQTFENNLEIAQGCFRYIQQIFTQLEEFRAFELMRNGSDRAKYLLVREAKIIAMTCTHAALKRHDLVQCGFKYDNILMEEAAQILEIETFIPLLLQTSDQEGRNRLKRCIMIGDHHQLPPVIKNMAFQK</sequence>
<accession>A0A8S3HFH2</accession>
<dbReference type="InterPro" id="IPR045055">
    <property type="entry name" value="DNA2/NAM7-like"/>
</dbReference>
<dbReference type="AlphaFoldDB" id="A0A8S3HFH2"/>
<dbReference type="Gene3D" id="3.40.50.300">
    <property type="entry name" value="P-loop containing nucleotide triphosphate hydrolases"/>
    <property type="match status" value="1"/>
</dbReference>
<organism evidence="2 3">
    <name type="scientific">Rotaria magnacalcarata</name>
    <dbReference type="NCBI Taxonomy" id="392030"/>
    <lineage>
        <taxon>Eukaryota</taxon>
        <taxon>Metazoa</taxon>
        <taxon>Spiralia</taxon>
        <taxon>Gnathifera</taxon>
        <taxon>Rotifera</taxon>
        <taxon>Eurotatoria</taxon>
        <taxon>Bdelloidea</taxon>
        <taxon>Philodinida</taxon>
        <taxon>Philodinidae</taxon>
        <taxon>Rotaria</taxon>
    </lineage>
</organism>
<dbReference type="GO" id="GO:0003729">
    <property type="term" value="F:mRNA binding"/>
    <property type="evidence" value="ECO:0007669"/>
    <property type="project" value="TreeGrafter"/>
</dbReference>
<dbReference type="GO" id="GO:0071013">
    <property type="term" value="C:catalytic step 2 spliceosome"/>
    <property type="evidence" value="ECO:0007669"/>
    <property type="project" value="TreeGrafter"/>
</dbReference>
<evidence type="ECO:0000313" key="2">
    <source>
        <dbReference type="EMBL" id="CAF5181836.1"/>
    </source>
</evidence>
<evidence type="ECO:0000259" key="1">
    <source>
        <dbReference type="Pfam" id="PF13086"/>
    </source>
</evidence>
<dbReference type="Pfam" id="PF13086">
    <property type="entry name" value="AAA_11"/>
    <property type="match status" value="1"/>
</dbReference>
<feature type="domain" description="DNA2/NAM7 helicase helicase" evidence="1">
    <location>
        <begin position="55"/>
        <end position="354"/>
    </location>
</feature>
<name>A0A8S3HFH2_9BILA</name>
<dbReference type="Proteomes" id="UP000676336">
    <property type="component" value="Unassembled WGS sequence"/>
</dbReference>
<gene>
    <name evidence="2" type="ORF">SMN809_LOCUS69189</name>
</gene>
<feature type="non-terminal residue" evidence="2">
    <location>
        <position position="1"/>
    </location>
</feature>
<dbReference type="GO" id="GO:0004386">
    <property type="term" value="F:helicase activity"/>
    <property type="evidence" value="ECO:0007669"/>
    <property type="project" value="InterPro"/>
</dbReference>
<reference evidence="2" key="1">
    <citation type="submission" date="2021-02" db="EMBL/GenBank/DDBJ databases">
        <authorList>
            <person name="Nowell W R."/>
        </authorList>
    </citation>
    <scope>NUCLEOTIDE SEQUENCE</scope>
</reference>
<comment type="caution">
    <text evidence="2">The sequence shown here is derived from an EMBL/GenBank/DDBJ whole genome shotgun (WGS) entry which is preliminary data.</text>
</comment>
<protein>
    <recommendedName>
        <fullName evidence="1">DNA2/NAM7 helicase helicase domain-containing protein</fullName>
    </recommendedName>
</protein>
<feature type="non-terminal residue" evidence="2">
    <location>
        <position position="359"/>
    </location>
</feature>
<evidence type="ECO:0000313" key="3">
    <source>
        <dbReference type="Proteomes" id="UP000676336"/>
    </source>
</evidence>
<dbReference type="PANTHER" id="PTHR10887:SF5">
    <property type="entry name" value="RNA HELICASE AQUARIUS"/>
    <property type="match status" value="1"/>
</dbReference>
<dbReference type="InterPro" id="IPR041677">
    <property type="entry name" value="DNA2/NAM7_AAA_11"/>
</dbReference>
<dbReference type="CDD" id="cd17935">
    <property type="entry name" value="EEXXQc_AQR"/>
    <property type="match status" value="1"/>
</dbReference>
<dbReference type="PANTHER" id="PTHR10887">
    <property type="entry name" value="DNA2/NAM7 HELICASE FAMILY"/>
    <property type="match status" value="1"/>
</dbReference>
<proteinExistence type="predicted"/>